<keyword evidence="10" id="KW-1185">Reference proteome</keyword>
<dbReference type="AlphaFoldDB" id="A0A1R3G8P5"/>
<evidence type="ECO:0000256" key="3">
    <source>
        <dbReference type="ARBA" id="ARBA00022490"/>
    </source>
</evidence>
<evidence type="ECO:0000259" key="8">
    <source>
        <dbReference type="PROSITE" id="PS51795"/>
    </source>
</evidence>
<evidence type="ECO:0000256" key="1">
    <source>
        <dbReference type="ARBA" id="ARBA00004496"/>
    </source>
</evidence>
<keyword evidence="3" id="KW-0963">Cytoplasm</keyword>
<evidence type="ECO:0000256" key="7">
    <source>
        <dbReference type="SAM" id="MobiDB-lite"/>
    </source>
</evidence>
<name>A0A1R3G8P5_COCAP</name>
<dbReference type="OMA" id="MYGDFRA"/>
<accession>A0A1R3G8P5</accession>
<evidence type="ECO:0000313" key="10">
    <source>
        <dbReference type="Proteomes" id="UP000188268"/>
    </source>
</evidence>
<dbReference type="Pfam" id="PF04570">
    <property type="entry name" value="zf-FLZ"/>
    <property type="match status" value="1"/>
</dbReference>
<keyword evidence="5" id="KW-0863">Zinc-finger</keyword>
<dbReference type="PROSITE" id="PS51795">
    <property type="entry name" value="ZF_FLZ"/>
    <property type="match status" value="1"/>
</dbReference>
<feature type="domain" description="FLZ-type" evidence="8">
    <location>
        <begin position="83"/>
        <end position="127"/>
    </location>
</feature>
<feature type="zinc finger region" description="FLZ-type" evidence="6">
    <location>
        <begin position="83"/>
        <end position="127"/>
    </location>
</feature>
<feature type="region of interest" description="Disordered" evidence="7">
    <location>
        <begin position="126"/>
        <end position="147"/>
    </location>
</feature>
<evidence type="ECO:0000256" key="6">
    <source>
        <dbReference type="PROSITE-ProRule" id="PRU01131"/>
    </source>
</evidence>
<dbReference type="STRING" id="210143.A0A1R3G8P5"/>
<evidence type="ECO:0000313" key="9">
    <source>
        <dbReference type="EMBL" id="OMO54431.1"/>
    </source>
</evidence>
<proteinExistence type="inferred from homology"/>
<dbReference type="Proteomes" id="UP000188268">
    <property type="component" value="Unassembled WGS sequence"/>
</dbReference>
<dbReference type="Gramene" id="OMO54431">
    <property type="protein sequence ID" value="OMO54431"/>
    <property type="gene ID" value="CCACVL1_27807"/>
</dbReference>
<evidence type="ECO:0000256" key="2">
    <source>
        <dbReference type="ARBA" id="ARBA00009374"/>
    </source>
</evidence>
<keyword evidence="4" id="KW-0479">Metal-binding</keyword>
<comment type="subcellular location">
    <subcellularLocation>
        <location evidence="1">Cytoplasm</location>
    </subcellularLocation>
</comment>
<sequence length="147" mass="16604">MKRSRVNNSPSFGNIRVLNPPPAAASAFRWEPRTTPSIISHYAPPPKGGEMERVGILTVSSPSPQVAVENGLQLQRQELVSDHFLDKCYFCKKGLRQDDARFMYGDFRAFCTPECRTKQIAVDNEKERVSKQSNGTKMECSRKNVLK</sequence>
<evidence type="ECO:0000256" key="5">
    <source>
        <dbReference type="ARBA" id="ARBA00022771"/>
    </source>
</evidence>
<dbReference type="InterPro" id="IPR007650">
    <property type="entry name" value="Zf-FLZ_dom"/>
</dbReference>
<protein>
    <recommendedName>
        <fullName evidence="8">FLZ-type domain-containing protein</fullName>
    </recommendedName>
</protein>
<dbReference type="EMBL" id="AWWV01014978">
    <property type="protein sequence ID" value="OMO54431.1"/>
    <property type="molecule type" value="Genomic_DNA"/>
</dbReference>
<dbReference type="PANTHER" id="PTHR33059:SF76">
    <property type="entry name" value="FCS-LIKE ZINC FINGER 7"/>
    <property type="match status" value="1"/>
</dbReference>
<organism evidence="9 10">
    <name type="scientific">Corchorus capsularis</name>
    <name type="common">Jute</name>
    <dbReference type="NCBI Taxonomy" id="210143"/>
    <lineage>
        <taxon>Eukaryota</taxon>
        <taxon>Viridiplantae</taxon>
        <taxon>Streptophyta</taxon>
        <taxon>Embryophyta</taxon>
        <taxon>Tracheophyta</taxon>
        <taxon>Spermatophyta</taxon>
        <taxon>Magnoliopsida</taxon>
        <taxon>eudicotyledons</taxon>
        <taxon>Gunneridae</taxon>
        <taxon>Pentapetalae</taxon>
        <taxon>rosids</taxon>
        <taxon>malvids</taxon>
        <taxon>Malvales</taxon>
        <taxon>Malvaceae</taxon>
        <taxon>Grewioideae</taxon>
        <taxon>Apeibeae</taxon>
        <taxon>Corchorus</taxon>
    </lineage>
</organism>
<gene>
    <name evidence="9" type="ORF">CCACVL1_27807</name>
</gene>
<dbReference type="OrthoDB" id="1864056at2759"/>
<evidence type="ECO:0000256" key="4">
    <source>
        <dbReference type="ARBA" id="ARBA00022723"/>
    </source>
</evidence>
<dbReference type="GO" id="GO:0008270">
    <property type="term" value="F:zinc ion binding"/>
    <property type="evidence" value="ECO:0007669"/>
    <property type="project" value="UniProtKB-KW"/>
</dbReference>
<dbReference type="PANTHER" id="PTHR33059">
    <property type="entry name" value="FCS-LIKE ZINC FINGER 5"/>
    <property type="match status" value="1"/>
</dbReference>
<keyword evidence="5" id="KW-0862">Zinc</keyword>
<comment type="similarity">
    <text evidence="2">Belongs to the FLZ family.</text>
</comment>
<comment type="caution">
    <text evidence="9">The sequence shown here is derived from an EMBL/GenBank/DDBJ whole genome shotgun (WGS) entry which is preliminary data.</text>
</comment>
<dbReference type="GO" id="GO:0005737">
    <property type="term" value="C:cytoplasm"/>
    <property type="evidence" value="ECO:0007669"/>
    <property type="project" value="UniProtKB-SubCell"/>
</dbReference>
<reference evidence="9 10" key="1">
    <citation type="submission" date="2013-09" db="EMBL/GenBank/DDBJ databases">
        <title>Corchorus capsularis genome sequencing.</title>
        <authorList>
            <person name="Alam M."/>
            <person name="Haque M.S."/>
            <person name="Islam M.S."/>
            <person name="Emdad E.M."/>
            <person name="Islam M.M."/>
            <person name="Ahmed B."/>
            <person name="Halim A."/>
            <person name="Hossen Q.M.M."/>
            <person name="Hossain M.Z."/>
            <person name="Ahmed R."/>
            <person name="Khan M.M."/>
            <person name="Islam R."/>
            <person name="Rashid M.M."/>
            <person name="Khan S.A."/>
            <person name="Rahman M.S."/>
            <person name="Alam M."/>
        </authorList>
    </citation>
    <scope>NUCLEOTIDE SEQUENCE [LARGE SCALE GENOMIC DNA]</scope>
    <source>
        <strain evidence="10">cv. CVL-1</strain>
        <tissue evidence="9">Whole seedling</tissue>
    </source>
</reference>